<dbReference type="Proteomes" id="UP000186817">
    <property type="component" value="Unassembled WGS sequence"/>
</dbReference>
<reference evidence="1 2" key="1">
    <citation type="submission" date="2016-02" db="EMBL/GenBank/DDBJ databases">
        <title>Genome analysis of coral dinoflagellate symbionts highlights evolutionary adaptations to a symbiotic lifestyle.</title>
        <authorList>
            <person name="Aranda M."/>
            <person name="Li Y."/>
            <person name="Liew Y.J."/>
            <person name="Baumgarten S."/>
            <person name="Simakov O."/>
            <person name="Wilson M."/>
            <person name="Piel J."/>
            <person name="Ashoor H."/>
            <person name="Bougouffa S."/>
            <person name="Bajic V.B."/>
            <person name="Ryu T."/>
            <person name="Ravasi T."/>
            <person name="Bayer T."/>
            <person name="Micklem G."/>
            <person name="Kim H."/>
            <person name="Bhak J."/>
            <person name="Lajeunesse T.C."/>
            <person name="Voolstra C.R."/>
        </authorList>
    </citation>
    <scope>NUCLEOTIDE SEQUENCE [LARGE SCALE GENOMIC DNA]</scope>
    <source>
        <strain evidence="1 2">CCMP2467</strain>
    </source>
</reference>
<comment type="caution">
    <text evidence="1">The sequence shown here is derived from an EMBL/GenBank/DDBJ whole genome shotgun (WGS) entry which is preliminary data.</text>
</comment>
<gene>
    <name evidence="1" type="ORF">AK812_SmicGene6662</name>
</gene>
<evidence type="ECO:0000313" key="2">
    <source>
        <dbReference type="Proteomes" id="UP000186817"/>
    </source>
</evidence>
<proteinExistence type="predicted"/>
<dbReference type="EMBL" id="LSRX01000092">
    <property type="protein sequence ID" value="OLQ09696.1"/>
    <property type="molecule type" value="Genomic_DNA"/>
</dbReference>
<sequence length="77" mass="8252">MLHGSSLFDNVLTNGLQDATGSFLELLSDDAVQKFLNLAQRIGDANSQAHDASVGREAVGFAPHLCQLRQQLAWADG</sequence>
<accession>A0A1Q9EQH7</accession>
<dbReference type="AlphaFoldDB" id="A0A1Q9EQH7"/>
<keyword evidence="2" id="KW-1185">Reference proteome</keyword>
<protein>
    <submittedName>
        <fullName evidence="1">Uncharacterized protein</fullName>
    </submittedName>
</protein>
<evidence type="ECO:0000313" key="1">
    <source>
        <dbReference type="EMBL" id="OLQ09696.1"/>
    </source>
</evidence>
<name>A0A1Q9EQH7_SYMMI</name>
<organism evidence="1 2">
    <name type="scientific">Symbiodinium microadriaticum</name>
    <name type="common">Dinoflagellate</name>
    <name type="synonym">Zooxanthella microadriatica</name>
    <dbReference type="NCBI Taxonomy" id="2951"/>
    <lineage>
        <taxon>Eukaryota</taxon>
        <taxon>Sar</taxon>
        <taxon>Alveolata</taxon>
        <taxon>Dinophyceae</taxon>
        <taxon>Suessiales</taxon>
        <taxon>Symbiodiniaceae</taxon>
        <taxon>Symbiodinium</taxon>
    </lineage>
</organism>